<comment type="function">
    <text evidence="2 16 17">Catalyzes the decarboxylation of oxaloacetate coupled to Na(+) translocation.</text>
</comment>
<keyword evidence="7 16" id="KW-1003">Cell membrane</keyword>
<dbReference type="AlphaFoldDB" id="F4HE27"/>
<comment type="subcellular location">
    <subcellularLocation>
        <location evidence="3 16 17">Cell membrane</location>
        <topology evidence="3 16 17">Single-pass membrane protein</topology>
    </subcellularLocation>
</comment>
<keyword evidence="11 16" id="KW-0915">Sodium</keyword>
<dbReference type="GO" id="GO:0005886">
    <property type="term" value="C:plasma membrane"/>
    <property type="evidence" value="ECO:0007669"/>
    <property type="project" value="UniProtKB-SubCell"/>
</dbReference>
<evidence type="ECO:0000256" key="17">
    <source>
        <dbReference type="RuleBase" id="RU004278"/>
    </source>
</evidence>
<dbReference type="eggNOG" id="COG3630">
    <property type="taxonomic scope" value="Bacteria"/>
</dbReference>
<dbReference type="HOGENOM" id="CLU_168750_3_2_6"/>
<dbReference type="GO" id="GO:0015451">
    <property type="term" value="F:decarboxylation-driven active transmembrane transporter activity"/>
    <property type="evidence" value="ECO:0007669"/>
    <property type="project" value="UniProtKB-EC"/>
</dbReference>
<comment type="cofactor">
    <cofactor evidence="1 16 17">
        <name>Na(+)</name>
        <dbReference type="ChEBI" id="CHEBI:29101"/>
    </cofactor>
</comment>
<dbReference type="EMBL" id="CP002667">
    <property type="protein sequence ID" value="AEC17988.1"/>
    <property type="molecule type" value="Genomic_DNA"/>
</dbReference>
<evidence type="ECO:0000256" key="9">
    <source>
        <dbReference type="ARBA" id="ARBA00022967"/>
    </source>
</evidence>
<comment type="similarity">
    <text evidence="4 16 17">Belongs to the OadG family.</text>
</comment>
<dbReference type="KEGG" id="gan:UMN179_01975"/>
<dbReference type="InterPro" id="IPR005899">
    <property type="entry name" value="Na_pump_deCOase"/>
</dbReference>
<sequence length="88" mass="9841">MTKLELFMEGVNLMFSGMGFVLGFLILLIFLISLMSKIINRFVTPPPLTAATSTTNKSVSIQPTDDLERLRPVIITAIAHHRRQQGIK</sequence>
<dbReference type="GO" id="GO:0036376">
    <property type="term" value="P:sodium ion export across plasma membrane"/>
    <property type="evidence" value="ECO:0007669"/>
    <property type="project" value="InterPro"/>
</dbReference>
<evidence type="ECO:0000256" key="5">
    <source>
        <dbReference type="ARBA" id="ARBA00011869"/>
    </source>
</evidence>
<dbReference type="InterPro" id="IPR023424">
    <property type="entry name" value="OadG"/>
</dbReference>
<evidence type="ECO:0000256" key="4">
    <source>
        <dbReference type="ARBA" id="ARBA00005844"/>
    </source>
</evidence>
<dbReference type="HAMAP" id="MF_00404">
    <property type="entry name" value="OadG"/>
    <property type="match status" value="1"/>
</dbReference>
<keyword evidence="14 16" id="KW-0739">Sodium transport</keyword>
<evidence type="ECO:0000256" key="7">
    <source>
        <dbReference type="ARBA" id="ARBA00022475"/>
    </source>
</evidence>
<evidence type="ECO:0000256" key="12">
    <source>
        <dbReference type="ARBA" id="ARBA00023065"/>
    </source>
</evidence>
<dbReference type="Proteomes" id="UP000006908">
    <property type="component" value="Chromosome"/>
</dbReference>
<evidence type="ECO:0000256" key="6">
    <source>
        <dbReference type="ARBA" id="ARBA00022448"/>
    </source>
</evidence>
<organism evidence="18 19">
    <name type="scientific">Gallibacterium anatis (strain UMN179)</name>
    <name type="common">Pasteurella anatis</name>
    <dbReference type="NCBI Taxonomy" id="1005058"/>
    <lineage>
        <taxon>Bacteria</taxon>
        <taxon>Pseudomonadati</taxon>
        <taxon>Pseudomonadota</taxon>
        <taxon>Gammaproteobacteria</taxon>
        <taxon>Pasteurellales</taxon>
        <taxon>Pasteurellaceae</taxon>
        <taxon>Gallibacterium</taxon>
    </lineage>
</organism>
<dbReference type="GO" id="GO:0008948">
    <property type="term" value="F:oxaloacetate decarboxylase activity"/>
    <property type="evidence" value="ECO:0007669"/>
    <property type="project" value="UniProtKB-UniRule"/>
</dbReference>
<evidence type="ECO:0000313" key="18">
    <source>
        <dbReference type="EMBL" id="AEC17988.1"/>
    </source>
</evidence>
<evidence type="ECO:0000256" key="8">
    <source>
        <dbReference type="ARBA" id="ARBA00022692"/>
    </source>
</evidence>
<keyword evidence="8 16" id="KW-0812">Transmembrane</keyword>
<evidence type="ECO:0000256" key="15">
    <source>
        <dbReference type="ARBA" id="ARBA00048176"/>
    </source>
</evidence>
<keyword evidence="6 16" id="KW-0813">Transport</keyword>
<reference evidence="18 19" key="1">
    <citation type="journal article" date="2011" name="J. Bacteriol.">
        <title>Complete genome sequence of Gallibacterium anatis strain UMN179, isolated from a laying hen with peritonitis.</title>
        <authorList>
            <person name="Johnson T.J."/>
            <person name="Fernandez-Alarcon C."/>
            <person name="Bojesen A.M."/>
            <person name="Nolan L.K."/>
            <person name="Trampel D.W."/>
            <person name="Seemann T."/>
        </authorList>
    </citation>
    <scope>NUCLEOTIDE SEQUENCE [LARGE SCALE GENOMIC DNA]</scope>
    <source>
        <strain evidence="18 19">UMN179</strain>
    </source>
</reference>
<keyword evidence="12 16" id="KW-0406">Ion transport</keyword>
<keyword evidence="9 16" id="KW-1278">Translocase</keyword>
<evidence type="ECO:0000256" key="14">
    <source>
        <dbReference type="ARBA" id="ARBA00023201"/>
    </source>
</evidence>
<evidence type="ECO:0000256" key="13">
    <source>
        <dbReference type="ARBA" id="ARBA00023136"/>
    </source>
</evidence>
<protein>
    <recommendedName>
        <fullName evidence="16">Probable oxaloacetate decarboxylase gamma chain</fullName>
        <ecNumber evidence="16">7.2.4.2</ecNumber>
    </recommendedName>
</protein>
<comment type="catalytic activity">
    <reaction evidence="15 16 17">
        <text>oxaloacetate + 2 Na(+)(in) + H(+) = pyruvate + 2 Na(+)(out) + CO2</text>
        <dbReference type="Rhea" id="RHEA:57724"/>
        <dbReference type="ChEBI" id="CHEBI:15361"/>
        <dbReference type="ChEBI" id="CHEBI:15378"/>
        <dbReference type="ChEBI" id="CHEBI:16452"/>
        <dbReference type="ChEBI" id="CHEBI:16526"/>
        <dbReference type="ChEBI" id="CHEBI:29101"/>
        <dbReference type="EC" id="7.2.4.2"/>
    </reaction>
</comment>
<evidence type="ECO:0000256" key="11">
    <source>
        <dbReference type="ARBA" id="ARBA00023053"/>
    </source>
</evidence>
<name>F4HE27_GALAU</name>
<dbReference type="GO" id="GO:0015081">
    <property type="term" value="F:sodium ion transmembrane transporter activity"/>
    <property type="evidence" value="ECO:0007669"/>
    <property type="project" value="UniProtKB-UniRule"/>
</dbReference>
<evidence type="ECO:0000256" key="2">
    <source>
        <dbReference type="ARBA" id="ARBA00003002"/>
    </source>
</evidence>
<feature type="transmembrane region" description="Helical" evidence="16 17">
    <location>
        <begin position="12"/>
        <end position="32"/>
    </location>
</feature>
<evidence type="ECO:0000313" key="19">
    <source>
        <dbReference type="Proteomes" id="UP000006908"/>
    </source>
</evidence>
<accession>F4HE27</accession>
<dbReference type="STRING" id="1005058.UMN179_01975"/>
<dbReference type="RefSeq" id="WP_013746746.1">
    <property type="nucleotide sequence ID" value="NC_015460.1"/>
</dbReference>
<dbReference type="EC" id="7.2.4.2" evidence="16"/>
<dbReference type="PATRIC" id="fig|1005058.3.peg.1959"/>
<evidence type="ECO:0000256" key="1">
    <source>
        <dbReference type="ARBA" id="ARBA00001959"/>
    </source>
</evidence>
<evidence type="ECO:0000256" key="10">
    <source>
        <dbReference type="ARBA" id="ARBA00022989"/>
    </source>
</evidence>
<keyword evidence="13 16" id="KW-0472">Membrane</keyword>
<proteinExistence type="inferred from homology"/>
<evidence type="ECO:0000256" key="3">
    <source>
        <dbReference type="ARBA" id="ARBA00004162"/>
    </source>
</evidence>
<dbReference type="Pfam" id="PF04277">
    <property type="entry name" value="OAD_gamma"/>
    <property type="match status" value="1"/>
</dbReference>
<gene>
    <name evidence="16" type="primary">oadG</name>
    <name evidence="18" type="ordered locus">UMN179_01975</name>
</gene>
<dbReference type="NCBIfam" id="TIGR01195">
    <property type="entry name" value="oadG_fam"/>
    <property type="match status" value="1"/>
</dbReference>
<evidence type="ECO:0000256" key="16">
    <source>
        <dbReference type="HAMAP-Rule" id="MF_00404"/>
    </source>
</evidence>
<comment type="subunit">
    <text evidence="5 16">Heterotrimer of an alpha, a beta and a gamma subunit.</text>
</comment>
<keyword evidence="10 16" id="KW-1133">Transmembrane helix</keyword>
<dbReference type="NCBIfam" id="NF002792">
    <property type="entry name" value="PRK02919.1"/>
    <property type="match status" value="1"/>
</dbReference>